<dbReference type="GeneID" id="7833336"/>
<organism evidence="2 3">
    <name type="scientific">Tetrahymena thermophila (strain SB210)</name>
    <dbReference type="NCBI Taxonomy" id="312017"/>
    <lineage>
        <taxon>Eukaryota</taxon>
        <taxon>Sar</taxon>
        <taxon>Alveolata</taxon>
        <taxon>Ciliophora</taxon>
        <taxon>Intramacronucleata</taxon>
        <taxon>Oligohymenophorea</taxon>
        <taxon>Hymenostomatida</taxon>
        <taxon>Tetrahymenina</taxon>
        <taxon>Tetrahymenidae</taxon>
        <taxon>Tetrahymena</taxon>
    </lineage>
</organism>
<dbReference type="KEGG" id="tet:TTHERM_00670570"/>
<feature type="domain" description="DUF218" evidence="1">
    <location>
        <begin position="30"/>
        <end position="161"/>
    </location>
</feature>
<dbReference type="PANTHER" id="PTHR30336:SF20">
    <property type="entry name" value="DUF218 DOMAIN-CONTAINING PROTEIN"/>
    <property type="match status" value="1"/>
</dbReference>
<dbReference type="InterPro" id="IPR051599">
    <property type="entry name" value="Cell_Envelope_Assoc"/>
</dbReference>
<dbReference type="PANTHER" id="PTHR30336">
    <property type="entry name" value="INNER MEMBRANE PROTEIN, PROBABLE PERMEASE"/>
    <property type="match status" value="1"/>
</dbReference>
<dbReference type="Gene3D" id="3.40.50.620">
    <property type="entry name" value="HUPs"/>
    <property type="match status" value="1"/>
</dbReference>
<evidence type="ECO:0000313" key="2">
    <source>
        <dbReference type="EMBL" id="EAS06133.2"/>
    </source>
</evidence>
<evidence type="ECO:0000313" key="3">
    <source>
        <dbReference type="Proteomes" id="UP000009168"/>
    </source>
</evidence>
<dbReference type="GO" id="GO:0005886">
    <property type="term" value="C:plasma membrane"/>
    <property type="evidence" value="ECO:0007669"/>
    <property type="project" value="TreeGrafter"/>
</dbReference>
<evidence type="ECO:0000259" key="1">
    <source>
        <dbReference type="Pfam" id="PF02698"/>
    </source>
</evidence>
<sequence>MIKMEEDQTQQCQLIKVFLCLGYALHKDALGNIEMQGELKQRLDYLVENIKQSQFEQNVKTENHSIIVVSGRGKVDIESQYMENYLIEKHKIQKDRILVEKYSMNTVENFLFSFYELWNRFEKSVSSLLAKNKINIELIVITSDFHVKRVQYIAEASLKVLLPAFKNCYVLPLKFLGSPSHSGKTEEAAILWEKAQEKINRILNFQFDLNTFMAERQLTEEDKNNFILFINLIKK</sequence>
<keyword evidence="3" id="KW-1185">Reference proteome</keyword>
<dbReference type="InParanoid" id="I7MAT9"/>
<reference evidence="3" key="1">
    <citation type="journal article" date="2006" name="PLoS Biol.">
        <title>Macronuclear genome sequence of the ciliate Tetrahymena thermophila, a model eukaryote.</title>
        <authorList>
            <person name="Eisen J.A."/>
            <person name="Coyne R.S."/>
            <person name="Wu M."/>
            <person name="Wu D."/>
            <person name="Thiagarajan M."/>
            <person name="Wortman J.R."/>
            <person name="Badger J.H."/>
            <person name="Ren Q."/>
            <person name="Amedeo P."/>
            <person name="Jones K.M."/>
            <person name="Tallon L.J."/>
            <person name="Delcher A.L."/>
            <person name="Salzberg S.L."/>
            <person name="Silva J.C."/>
            <person name="Haas B.J."/>
            <person name="Majoros W.H."/>
            <person name="Farzad M."/>
            <person name="Carlton J.M."/>
            <person name="Smith R.K. Jr."/>
            <person name="Garg J."/>
            <person name="Pearlman R.E."/>
            <person name="Karrer K.M."/>
            <person name="Sun L."/>
            <person name="Manning G."/>
            <person name="Elde N.C."/>
            <person name="Turkewitz A.P."/>
            <person name="Asai D.J."/>
            <person name="Wilkes D.E."/>
            <person name="Wang Y."/>
            <person name="Cai H."/>
            <person name="Collins K."/>
            <person name="Stewart B.A."/>
            <person name="Lee S.R."/>
            <person name="Wilamowska K."/>
            <person name="Weinberg Z."/>
            <person name="Ruzzo W.L."/>
            <person name="Wloga D."/>
            <person name="Gaertig J."/>
            <person name="Frankel J."/>
            <person name="Tsao C.-C."/>
            <person name="Gorovsky M.A."/>
            <person name="Keeling P.J."/>
            <person name="Waller R.F."/>
            <person name="Patron N.J."/>
            <person name="Cherry J.M."/>
            <person name="Stover N.A."/>
            <person name="Krieger C.J."/>
            <person name="del Toro C."/>
            <person name="Ryder H.F."/>
            <person name="Williamson S.C."/>
            <person name="Barbeau R.A."/>
            <person name="Hamilton E.P."/>
            <person name="Orias E."/>
        </authorList>
    </citation>
    <scope>NUCLEOTIDE SEQUENCE [LARGE SCALE GENOMIC DNA]</scope>
    <source>
        <strain evidence="3">SB210</strain>
    </source>
</reference>
<dbReference type="InterPro" id="IPR003848">
    <property type="entry name" value="DUF218"/>
</dbReference>
<gene>
    <name evidence="2" type="ORF">TTHERM_00670570</name>
</gene>
<proteinExistence type="predicted"/>
<dbReference type="InterPro" id="IPR014729">
    <property type="entry name" value="Rossmann-like_a/b/a_fold"/>
</dbReference>
<dbReference type="AlphaFoldDB" id="I7MAT9"/>
<name>I7MAT9_TETTS</name>
<dbReference type="EMBL" id="GG662308">
    <property type="protein sequence ID" value="EAS06133.2"/>
    <property type="molecule type" value="Genomic_DNA"/>
</dbReference>
<accession>I7MAT9</accession>
<protein>
    <recommendedName>
        <fullName evidence="1">DUF218 domain-containing protein</fullName>
    </recommendedName>
</protein>
<dbReference type="Pfam" id="PF02698">
    <property type="entry name" value="DUF218"/>
    <property type="match status" value="1"/>
</dbReference>
<dbReference type="RefSeq" id="XP_001026378.2">
    <property type="nucleotide sequence ID" value="XM_001026378.2"/>
</dbReference>
<dbReference type="Proteomes" id="UP000009168">
    <property type="component" value="Unassembled WGS sequence"/>
</dbReference>
<dbReference type="CDD" id="cd06259">
    <property type="entry name" value="YdcF-like"/>
    <property type="match status" value="1"/>
</dbReference>